<evidence type="ECO:0000313" key="3">
    <source>
        <dbReference type="Proteomes" id="UP001589589"/>
    </source>
</evidence>
<sequence length="97" mass="11057">MINVKKGFNILFYWYLVLSVLMIYGCLNGYLSFGNGLGDLYYLIFNVIVLLIILIIYFYGMKIPNKTNSAKVFGMVLIVITMVILMLKLTVLKGSEN</sequence>
<evidence type="ECO:0000313" key="2">
    <source>
        <dbReference type="EMBL" id="MFB9063045.1"/>
    </source>
</evidence>
<feature type="transmembrane region" description="Helical" evidence="1">
    <location>
        <begin position="72"/>
        <end position="91"/>
    </location>
</feature>
<feature type="transmembrane region" description="Helical" evidence="1">
    <location>
        <begin position="40"/>
        <end position="60"/>
    </location>
</feature>
<keyword evidence="3" id="KW-1185">Reference proteome</keyword>
<dbReference type="Proteomes" id="UP001589589">
    <property type="component" value="Unassembled WGS sequence"/>
</dbReference>
<accession>A0ABV5FHL8</accession>
<comment type="caution">
    <text evidence="2">The sequence shown here is derived from an EMBL/GenBank/DDBJ whole genome shotgun (WGS) entry which is preliminary data.</text>
</comment>
<gene>
    <name evidence="2" type="ORF">ACFFUQ_03360</name>
</gene>
<dbReference type="PROSITE" id="PS51257">
    <property type="entry name" value="PROKAR_LIPOPROTEIN"/>
    <property type="match status" value="1"/>
</dbReference>
<dbReference type="RefSeq" id="WP_290265850.1">
    <property type="nucleotide sequence ID" value="NZ_JAUFQQ010000005.1"/>
</dbReference>
<proteinExistence type="predicted"/>
<name>A0ABV5FHL8_9FLAO</name>
<keyword evidence="1" id="KW-0472">Membrane</keyword>
<evidence type="ECO:0000256" key="1">
    <source>
        <dbReference type="SAM" id="Phobius"/>
    </source>
</evidence>
<feature type="transmembrane region" description="Helical" evidence="1">
    <location>
        <begin position="12"/>
        <end position="34"/>
    </location>
</feature>
<reference evidence="2 3" key="1">
    <citation type="submission" date="2024-09" db="EMBL/GenBank/DDBJ databases">
        <authorList>
            <person name="Sun Q."/>
            <person name="Mori K."/>
        </authorList>
    </citation>
    <scope>NUCLEOTIDE SEQUENCE [LARGE SCALE GENOMIC DNA]</scope>
    <source>
        <strain evidence="2 3">CECT 7908</strain>
    </source>
</reference>
<dbReference type="EMBL" id="JBHMEX010000013">
    <property type="protein sequence ID" value="MFB9063045.1"/>
    <property type="molecule type" value="Genomic_DNA"/>
</dbReference>
<organism evidence="2 3">
    <name type="scientific">Flavobacterium branchiarum</name>
    <dbReference type="NCBI Taxonomy" id="1114870"/>
    <lineage>
        <taxon>Bacteria</taxon>
        <taxon>Pseudomonadati</taxon>
        <taxon>Bacteroidota</taxon>
        <taxon>Flavobacteriia</taxon>
        <taxon>Flavobacteriales</taxon>
        <taxon>Flavobacteriaceae</taxon>
        <taxon>Flavobacterium</taxon>
    </lineage>
</organism>
<protein>
    <submittedName>
        <fullName evidence="2">Uncharacterized protein</fullName>
    </submittedName>
</protein>
<keyword evidence="1" id="KW-1133">Transmembrane helix</keyword>
<keyword evidence="1" id="KW-0812">Transmembrane</keyword>